<evidence type="ECO:0000313" key="12">
    <source>
        <dbReference type="EMBL" id="KMZ57075.1"/>
    </source>
</evidence>
<keyword evidence="5 9" id="KW-1133">Transmembrane helix</keyword>
<evidence type="ECO:0000256" key="9">
    <source>
        <dbReference type="SAM" id="Phobius"/>
    </source>
</evidence>
<keyword evidence="7 9" id="KW-0472">Membrane</keyword>
<dbReference type="OrthoDB" id="630188at2759"/>
<gene>
    <name evidence="12" type="ORF">ZOSMA_89G00250</name>
</gene>
<evidence type="ECO:0000256" key="8">
    <source>
        <dbReference type="SAM" id="MobiDB-lite"/>
    </source>
</evidence>
<keyword evidence="3 9" id="KW-0812">Transmembrane</keyword>
<sequence>MRVSYIVIPVTTSLAFLIGSLLLLSCRLSINYNGHVLTHSDISDTGKGSDSDGNYDRKYSSETCDLYHGKWVFDEAGPLYTNDSCPIITQMQNCQGNGRPDRDYENWRWKPDGCELPRFDPTKFLQLMSGKTIAFVGDSVARNQMESLLCILWQVEVPKNRGNKRMHRWEFRATSTMVVRIWSSWLVRITDDPIDFAPKGVTKVHLDESDDNFMEFLPSFDIVVLSSGHWFAKQSVYVLDEKIVGGQLWWPNKTRRMQMDSVQAFGQSVETIISAMYTHPNYTGLTIVRSFSPDHYEGGEWNTGGSCTGKTTPATELFQNKFTNTMHGKQVEGFNSALKKITKKSGQNQKRVPKLMDITDVFGYRHDGHPGPYRSTDPHKITKPGPDGRQPPQDCLHWCMPGPIDTWNELLMEIINREF</sequence>
<evidence type="ECO:0000256" key="7">
    <source>
        <dbReference type="ARBA" id="ARBA00023136"/>
    </source>
</evidence>
<dbReference type="Pfam" id="PF14416">
    <property type="entry name" value="PMR5N"/>
    <property type="match status" value="1"/>
</dbReference>
<feature type="region of interest" description="Disordered" evidence="8">
    <location>
        <begin position="367"/>
        <end position="392"/>
    </location>
</feature>
<dbReference type="GO" id="GO:0000139">
    <property type="term" value="C:Golgi membrane"/>
    <property type="evidence" value="ECO:0007669"/>
    <property type="project" value="UniProtKB-SubCell"/>
</dbReference>
<dbReference type="OMA" id="NVHTNIM"/>
<dbReference type="Proteomes" id="UP000036987">
    <property type="component" value="Unassembled WGS sequence"/>
</dbReference>
<reference evidence="13" key="1">
    <citation type="journal article" date="2016" name="Nature">
        <title>The genome of the seagrass Zostera marina reveals angiosperm adaptation to the sea.</title>
        <authorList>
            <person name="Olsen J.L."/>
            <person name="Rouze P."/>
            <person name="Verhelst B."/>
            <person name="Lin Y.-C."/>
            <person name="Bayer T."/>
            <person name="Collen J."/>
            <person name="Dattolo E."/>
            <person name="De Paoli E."/>
            <person name="Dittami S."/>
            <person name="Maumus F."/>
            <person name="Michel G."/>
            <person name="Kersting A."/>
            <person name="Lauritano C."/>
            <person name="Lohaus R."/>
            <person name="Toepel M."/>
            <person name="Tonon T."/>
            <person name="Vanneste K."/>
            <person name="Amirebrahimi M."/>
            <person name="Brakel J."/>
            <person name="Bostroem C."/>
            <person name="Chovatia M."/>
            <person name="Grimwood J."/>
            <person name="Jenkins J.W."/>
            <person name="Jueterbock A."/>
            <person name="Mraz A."/>
            <person name="Stam W.T."/>
            <person name="Tice H."/>
            <person name="Bornberg-Bauer E."/>
            <person name="Green P.J."/>
            <person name="Pearson G.A."/>
            <person name="Procaccini G."/>
            <person name="Duarte C.M."/>
            <person name="Schmutz J."/>
            <person name="Reusch T.B.H."/>
            <person name="Van de Peer Y."/>
        </authorList>
    </citation>
    <scope>NUCLEOTIDE SEQUENCE [LARGE SCALE GENOMIC DNA]</scope>
    <source>
        <strain evidence="13">cv. Finnish</strain>
    </source>
</reference>
<keyword evidence="13" id="KW-1185">Reference proteome</keyword>
<name>A0A0K9NM65_ZOSMR</name>
<accession>A0A0K9NM65</accession>
<evidence type="ECO:0000256" key="6">
    <source>
        <dbReference type="ARBA" id="ARBA00023034"/>
    </source>
</evidence>
<comment type="subcellular location">
    <subcellularLocation>
        <location evidence="1">Golgi apparatus membrane</location>
        <topology evidence="1">Single-pass type II membrane protein</topology>
    </subcellularLocation>
</comment>
<dbReference type="InterPro" id="IPR029962">
    <property type="entry name" value="TBL"/>
</dbReference>
<evidence type="ECO:0000256" key="2">
    <source>
        <dbReference type="ARBA" id="ARBA00007727"/>
    </source>
</evidence>
<dbReference type="PROSITE" id="PS51257">
    <property type="entry name" value="PROKAR_LIPOPROTEIN"/>
    <property type="match status" value="1"/>
</dbReference>
<dbReference type="InterPro" id="IPR025846">
    <property type="entry name" value="TBL_N"/>
</dbReference>
<protein>
    <submittedName>
        <fullName evidence="12">Protein trichome birefringence-like 18</fullName>
    </submittedName>
</protein>
<dbReference type="PANTHER" id="PTHR32285">
    <property type="entry name" value="PROTEIN TRICHOME BIREFRINGENCE-LIKE 9-RELATED"/>
    <property type="match status" value="1"/>
</dbReference>
<evidence type="ECO:0000256" key="4">
    <source>
        <dbReference type="ARBA" id="ARBA00022968"/>
    </source>
</evidence>
<dbReference type="EMBL" id="LFYR01002109">
    <property type="protein sequence ID" value="KMZ57075.1"/>
    <property type="molecule type" value="Genomic_DNA"/>
</dbReference>
<dbReference type="STRING" id="29655.A0A0K9NM65"/>
<feature type="domain" description="Trichome birefringence-like N-terminal" evidence="11">
    <location>
        <begin position="62"/>
        <end position="115"/>
    </location>
</feature>
<keyword evidence="6" id="KW-0333">Golgi apparatus</keyword>
<comment type="caution">
    <text evidence="12">The sequence shown here is derived from an EMBL/GenBank/DDBJ whole genome shotgun (WGS) entry which is preliminary data.</text>
</comment>
<keyword evidence="4" id="KW-0735">Signal-anchor</keyword>
<evidence type="ECO:0000256" key="3">
    <source>
        <dbReference type="ARBA" id="ARBA00022692"/>
    </source>
</evidence>
<proteinExistence type="inferred from homology"/>
<evidence type="ECO:0000256" key="5">
    <source>
        <dbReference type="ARBA" id="ARBA00022989"/>
    </source>
</evidence>
<dbReference type="AlphaFoldDB" id="A0A0K9NM65"/>
<feature type="domain" description="Trichome birefringence-like C-terminal" evidence="10">
    <location>
        <begin position="116"/>
        <end position="413"/>
    </location>
</feature>
<dbReference type="InterPro" id="IPR026057">
    <property type="entry name" value="TBL_C"/>
</dbReference>
<dbReference type="GO" id="GO:0016413">
    <property type="term" value="F:O-acetyltransferase activity"/>
    <property type="evidence" value="ECO:0000318"/>
    <property type="project" value="GO_Central"/>
</dbReference>
<dbReference type="PANTHER" id="PTHR32285:SF18">
    <property type="entry name" value="PROTEIN TRICHOME BIREFRINGENCE-LIKE 18"/>
    <property type="match status" value="1"/>
</dbReference>
<comment type="similarity">
    <text evidence="2">Belongs to the PC-esterase family. TBL subfamily.</text>
</comment>
<feature type="transmembrane region" description="Helical" evidence="9">
    <location>
        <begin position="6"/>
        <end position="24"/>
    </location>
</feature>
<evidence type="ECO:0000256" key="1">
    <source>
        <dbReference type="ARBA" id="ARBA00004323"/>
    </source>
</evidence>
<evidence type="ECO:0000259" key="11">
    <source>
        <dbReference type="Pfam" id="PF14416"/>
    </source>
</evidence>
<dbReference type="GO" id="GO:1990538">
    <property type="term" value="F:xylan O-acetyltransferase activity"/>
    <property type="evidence" value="ECO:0007669"/>
    <property type="project" value="UniProtKB-ARBA"/>
</dbReference>
<dbReference type="GO" id="GO:0005794">
    <property type="term" value="C:Golgi apparatus"/>
    <property type="evidence" value="ECO:0000318"/>
    <property type="project" value="GO_Central"/>
</dbReference>
<evidence type="ECO:0000259" key="10">
    <source>
        <dbReference type="Pfam" id="PF13839"/>
    </source>
</evidence>
<evidence type="ECO:0000313" key="13">
    <source>
        <dbReference type="Proteomes" id="UP000036987"/>
    </source>
</evidence>
<organism evidence="12 13">
    <name type="scientific">Zostera marina</name>
    <name type="common">Eelgrass</name>
    <dbReference type="NCBI Taxonomy" id="29655"/>
    <lineage>
        <taxon>Eukaryota</taxon>
        <taxon>Viridiplantae</taxon>
        <taxon>Streptophyta</taxon>
        <taxon>Embryophyta</taxon>
        <taxon>Tracheophyta</taxon>
        <taxon>Spermatophyta</taxon>
        <taxon>Magnoliopsida</taxon>
        <taxon>Liliopsida</taxon>
        <taxon>Zosteraceae</taxon>
        <taxon>Zostera</taxon>
    </lineage>
</organism>
<dbReference type="Pfam" id="PF13839">
    <property type="entry name" value="PC-Esterase"/>
    <property type="match status" value="1"/>
</dbReference>